<protein>
    <submittedName>
        <fullName evidence="1">DUF3891 family protein</fullName>
    </submittedName>
</protein>
<dbReference type="InterPro" id="IPR024992">
    <property type="entry name" value="DUF3891"/>
</dbReference>
<name>A0A838CRX4_9BACI</name>
<comment type="caution">
    <text evidence="1">The sequence shown here is derived from an EMBL/GenBank/DDBJ whole genome shotgun (WGS) entry which is preliminary data.</text>
</comment>
<dbReference type="EMBL" id="JACEFG010000002">
    <property type="protein sequence ID" value="MBA2174694.1"/>
    <property type="molecule type" value="Genomic_DNA"/>
</dbReference>
<accession>A0A838CRX4</accession>
<dbReference type="RefSeq" id="WP_181471759.1">
    <property type="nucleotide sequence ID" value="NZ_JACEFG010000002.1"/>
</dbReference>
<dbReference type="Pfam" id="PF13030">
    <property type="entry name" value="DUF3891"/>
    <property type="match status" value="1"/>
</dbReference>
<keyword evidence="2" id="KW-1185">Reference proteome</keyword>
<reference evidence="1 2" key="1">
    <citation type="journal article" date="2004" name="Extremophiles">
        <title>Halobacillus locisalis sp. nov., a halophilic bacterium isolated from a marine solar saltern of the Yellow Sea in Korea.</title>
        <authorList>
            <person name="Yoon J.H."/>
            <person name="Kang K.H."/>
            <person name="Oh T.K."/>
            <person name="Park Y.H."/>
        </authorList>
    </citation>
    <scope>NUCLEOTIDE SEQUENCE [LARGE SCALE GENOMIC DNA]</scope>
    <source>
        <strain evidence="1 2">KCTC 3788</strain>
    </source>
</reference>
<evidence type="ECO:0000313" key="2">
    <source>
        <dbReference type="Proteomes" id="UP000571017"/>
    </source>
</evidence>
<dbReference type="AlphaFoldDB" id="A0A838CRX4"/>
<gene>
    <name evidence="1" type="ORF">H0266_07285</name>
</gene>
<evidence type="ECO:0000313" key="1">
    <source>
        <dbReference type="EMBL" id="MBA2174694.1"/>
    </source>
</evidence>
<organism evidence="1 2">
    <name type="scientific">Halobacillus locisalis</name>
    <dbReference type="NCBI Taxonomy" id="220753"/>
    <lineage>
        <taxon>Bacteria</taxon>
        <taxon>Bacillati</taxon>
        <taxon>Bacillota</taxon>
        <taxon>Bacilli</taxon>
        <taxon>Bacillales</taxon>
        <taxon>Bacillaceae</taxon>
        <taxon>Halobacillus</taxon>
    </lineage>
</organism>
<sequence length="257" mass="30361">MIVLERENDFIMMRQHDHALLSGKMVWEWKKNFLLRSKLREEADWATAQHDRAWIPLDEHPRWNEEKQRPYSFIDFPLEEKLAAYQRGIEEVASRSLYAGMLCSMHYQSFLSEDSEEAVIRDFVAQEKKRQEDLFAAMEMDVPRDIYDLHFDRLQFCDDLSLYVCMQTPGISKEDEISWFKNGFRQTFDFAPSGMIANWVDDKQVSVNPFPFEGPFDATIPLKVVKKTEIERLGLREAYHQAEEDQRFVTFIPGNGD</sequence>
<proteinExistence type="predicted"/>
<dbReference type="Proteomes" id="UP000571017">
    <property type="component" value="Unassembled WGS sequence"/>
</dbReference>